<evidence type="ECO:0000256" key="5">
    <source>
        <dbReference type="ARBA" id="ARBA00022989"/>
    </source>
</evidence>
<accession>A0ABU9DME8</accession>
<feature type="transmembrane region" description="Helical" evidence="7">
    <location>
        <begin position="130"/>
        <end position="154"/>
    </location>
</feature>
<feature type="transmembrane region" description="Helical" evidence="7">
    <location>
        <begin position="7"/>
        <end position="33"/>
    </location>
</feature>
<protein>
    <submittedName>
        <fullName evidence="9">MFS transporter</fullName>
    </submittedName>
</protein>
<evidence type="ECO:0000256" key="2">
    <source>
        <dbReference type="ARBA" id="ARBA00022448"/>
    </source>
</evidence>
<evidence type="ECO:0000256" key="4">
    <source>
        <dbReference type="ARBA" id="ARBA00022692"/>
    </source>
</evidence>
<comment type="subcellular location">
    <subcellularLocation>
        <location evidence="1">Cell membrane</location>
        <topology evidence="1">Multi-pass membrane protein</topology>
    </subcellularLocation>
</comment>
<evidence type="ECO:0000256" key="7">
    <source>
        <dbReference type="SAM" id="Phobius"/>
    </source>
</evidence>
<dbReference type="PROSITE" id="PS50850">
    <property type="entry name" value="MFS"/>
    <property type="match status" value="1"/>
</dbReference>
<evidence type="ECO:0000313" key="9">
    <source>
        <dbReference type="EMBL" id="MEK8130042.1"/>
    </source>
</evidence>
<feature type="transmembrane region" description="Helical" evidence="7">
    <location>
        <begin position="369"/>
        <end position="392"/>
    </location>
</feature>
<comment type="caution">
    <text evidence="9">The sequence shown here is derived from an EMBL/GenBank/DDBJ whole genome shotgun (WGS) entry which is preliminary data.</text>
</comment>
<feature type="transmembrane region" description="Helical" evidence="7">
    <location>
        <begin position="341"/>
        <end position="363"/>
    </location>
</feature>
<dbReference type="Gene3D" id="1.20.1250.20">
    <property type="entry name" value="MFS general substrate transporter like domains"/>
    <property type="match status" value="1"/>
</dbReference>
<dbReference type="PANTHER" id="PTHR43266:SF2">
    <property type="entry name" value="MAJOR FACILITATOR SUPERFAMILY (MFS) PROFILE DOMAIN-CONTAINING PROTEIN"/>
    <property type="match status" value="1"/>
</dbReference>
<dbReference type="SUPFAM" id="SSF103473">
    <property type="entry name" value="MFS general substrate transporter"/>
    <property type="match status" value="1"/>
</dbReference>
<dbReference type="CDD" id="cd06173">
    <property type="entry name" value="MFS_MefA_like"/>
    <property type="match status" value="1"/>
</dbReference>
<dbReference type="EMBL" id="JBBPCC010000012">
    <property type="protein sequence ID" value="MEK8130042.1"/>
    <property type="molecule type" value="Genomic_DNA"/>
</dbReference>
<feature type="transmembrane region" description="Helical" evidence="7">
    <location>
        <begin position="282"/>
        <end position="301"/>
    </location>
</feature>
<feature type="transmembrane region" description="Helical" evidence="7">
    <location>
        <begin position="39"/>
        <end position="60"/>
    </location>
</feature>
<dbReference type="InterPro" id="IPR011701">
    <property type="entry name" value="MFS"/>
</dbReference>
<feature type="transmembrane region" description="Helical" evidence="7">
    <location>
        <begin position="254"/>
        <end position="275"/>
    </location>
</feature>
<dbReference type="RefSeq" id="WP_341417168.1">
    <property type="nucleotide sequence ID" value="NZ_JBBPCC010000012.1"/>
</dbReference>
<dbReference type="Pfam" id="PF07690">
    <property type="entry name" value="MFS_1"/>
    <property type="match status" value="1"/>
</dbReference>
<gene>
    <name evidence="9" type="ORF">WMW72_19230</name>
</gene>
<evidence type="ECO:0000313" key="10">
    <source>
        <dbReference type="Proteomes" id="UP001469365"/>
    </source>
</evidence>
<dbReference type="Proteomes" id="UP001469365">
    <property type="component" value="Unassembled WGS sequence"/>
</dbReference>
<dbReference type="InterPro" id="IPR020846">
    <property type="entry name" value="MFS_dom"/>
</dbReference>
<evidence type="ECO:0000259" key="8">
    <source>
        <dbReference type="PROSITE" id="PS50850"/>
    </source>
</evidence>
<sequence>MASWKYPLILLFGIGISNVSGWIYFIALNLIVWENTQSALAVSALYMIRPLSTLMTNVWAGSWIDRLNKRNLMVVLDLLRSVLIVLLPLSSSMGYTYSVVFCIHMAGSIFGPASGTYITRLIPVEQRQRFNSLNGLIGSGAFLVGPAIAGMLFMVGSPTAAMYTNAAALFLSGLITLFMPNLEQDSRDAKMERITWKTIKQDWALVFHFYRRYLFIFVICIGFSSVAVVMASAIDSLEVTFAKVVLGLSEGAYGMLVSVAGAGIIVGASINTLIVKKVPISWMIALGTMGVCAGYLIYAFSTSFYTAAAGFFILAFFLAFANTGFTTFYQNHIPVEMMGRVGSVNGFIEALLILVTTGAIGIATELFSVRVVVMAGVLGMVLLGGLLSTFIISQRLRDEPIETKSFQKPDDFRESADELGC</sequence>
<evidence type="ECO:0000256" key="6">
    <source>
        <dbReference type="ARBA" id="ARBA00023136"/>
    </source>
</evidence>
<keyword evidence="4 7" id="KW-0812">Transmembrane</keyword>
<name>A0ABU9DME8_9BACL</name>
<feature type="transmembrane region" description="Helical" evidence="7">
    <location>
        <begin position="307"/>
        <end position="329"/>
    </location>
</feature>
<dbReference type="InterPro" id="IPR036259">
    <property type="entry name" value="MFS_trans_sf"/>
</dbReference>
<evidence type="ECO:0000256" key="3">
    <source>
        <dbReference type="ARBA" id="ARBA00022475"/>
    </source>
</evidence>
<dbReference type="PANTHER" id="PTHR43266">
    <property type="entry name" value="MACROLIDE-EFFLUX PROTEIN"/>
    <property type="match status" value="1"/>
</dbReference>
<keyword evidence="2" id="KW-0813">Transport</keyword>
<keyword evidence="5 7" id="KW-1133">Transmembrane helix</keyword>
<keyword evidence="3" id="KW-1003">Cell membrane</keyword>
<reference evidence="9 10" key="1">
    <citation type="submission" date="2024-04" db="EMBL/GenBank/DDBJ databases">
        <title>draft genome sequnece of Paenibacillus filicis.</title>
        <authorList>
            <person name="Kim D.-U."/>
        </authorList>
    </citation>
    <scope>NUCLEOTIDE SEQUENCE [LARGE SCALE GENOMIC DNA]</scope>
    <source>
        <strain evidence="9 10">KACC14197</strain>
    </source>
</reference>
<keyword evidence="6 7" id="KW-0472">Membrane</keyword>
<proteinExistence type="predicted"/>
<feature type="domain" description="Major facilitator superfamily (MFS) profile" evidence="8">
    <location>
        <begin position="6"/>
        <end position="397"/>
    </location>
</feature>
<keyword evidence="10" id="KW-1185">Reference proteome</keyword>
<evidence type="ECO:0000256" key="1">
    <source>
        <dbReference type="ARBA" id="ARBA00004651"/>
    </source>
</evidence>
<organism evidence="9 10">
    <name type="scientific">Paenibacillus filicis</name>
    <dbReference type="NCBI Taxonomy" id="669464"/>
    <lineage>
        <taxon>Bacteria</taxon>
        <taxon>Bacillati</taxon>
        <taxon>Bacillota</taxon>
        <taxon>Bacilli</taxon>
        <taxon>Bacillales</taxon>
        <taxon>Paenibacillaceae</taxon>
        <taxon>Paenibacillus</taxon>
    </lineage>
</organism>
<feature type="transmembrane region" description="Helical" evidence="7">
    <location>
        <begin position="160"/>
        <end position="182"/>
    </location>
</feature>
<feature type="transmembrane region" description="Helical" evidence="7">
    <location>
        <begin position="213"/>
        <end position="234"/>
    </location>
</feature>